<dbReference type="GO" id="GO:0050667">
    <property type="term" value="P:homocysteine metabolic process"/>
    <property type="evidence" value="ECO:0007669"/>
    <property type="project" value="TreeGrafter"/>
</dbReference>
<dbReference type="Gene3D" id="1.10.1240.10">
    <property type="entry name" value="Methionine synthase domain"/>
    <property type="match status" value="1"/>
</dbReference>
<dbReference type="RefSeq" id="WP_183596829.1">
    <property type="nucleotide sequence ID" value="NZ_JACHXK010000001.1"/>
</dbReference>
<comment type="caution">
    <text evidence="4">The sequence shown here is derived from an EMBL/GenBank/DDBJ whole genome shotgun (WGS) entry which is preliminary data.</text>
</comment>
<dbReference type="SUPFAM" id="SSF52242">
    <property type="entry name" value="Cobalamin (vitamin B12)-binding domain"/>
    <property type="match status" value="1"/>
</dbReference>
<evidence type="ECO:0000313" key="5">
    <source>
        <dbReference type="Proteomes" id="UP000570361"/>
    </source>
</evidence>
<dbReference type="PANTHER" id="PTHR45833:SF1">
    <property type="entry name" value="METHIONINE SYNTHASE"/>
    <property type="match status" value="1"/>
</dbReference>
<gene>
    <name evidence="4" type="ORF">FHS18_000624</name>
</gene>
<dbReference type="GO" id="GO:0046872">
    <property type="term" value="F:metal ion binding"/>
    <property type="evidence" value="ECO:0007669"/>
    <property type="project" value="UniProtKB-KW"/>
</dbReference>
<reference evidence="4 5" key="1">
    <citation type="submission" date="2020-08" db="EMBL/GenBank/DDBJ databases">
        <title>Genomic Encyclopedia of Type Strains, Phase III (KMG-III): the genomes of soil and plant-associated and newly described type strains.</title>
        <authorList>
            <person name="Whitman W."/>
        </authorList>
    </citation>
    <scope>NUCLEOTIDE SEQUENCE [LARGE SCALE GENOMIC DNA]</scope>
    <source>
        <strain evidence="4 5">CECT 5862</strain>
    </source>
</reference>
<dbReference type="PROSITE" id="PS51332">
    <property type="entry name" value="B12_BINDING"/>
    <property type="match status" value="1"/>
</dbReference>
<dbReference type="GO" id="GO:0031419">
    <property type="term" value="F:cobalamin binding"/>
    <property type="evidence" value="ECO:0007669"/>
    <property type="project" value="InterPro"/>
</dbReference>
<dbReference type="GO" id="GO:0008705">
    <property type="term" value="F:methionine synthase activity"/>
    <property type="evidence" value="ECO:0007669"/>
    <property type="project" value="TreeGrafter"/>
</dbReference>
<feature type="domain" description="B12-binding" evidence="3">
    <location>
        <begin position="88"/>
        <end position="212"/>
    </location>
</feature>
<dbReference type="InterPro" id="IPR036724">
    <property type="entry name" value="Cobalamin-bd_sf"/>
</dbReference>
<accession>A0A7W5FKY2</accession>
<dbReference type="InterPro" id="IPR003759">
    <property type="entry name" value="Cbl-bd_cap"/>
</dbReference>
<evidence type="ECO:0000256" key="1">
    <source>
        <dbReference type="ARBA" id="ARBA00022723"/>
    </source>
</evidence>
<dbReference type="InterPro" id="IPR006158">
    <property type="entry name" value="Cobalamin-bd"/>
</dbReference>
<evidence type="ECO:0000259" key="3">
    <source>
        <dbReference type="PROSITE" id="PS51332"/>
    </source>
</evidence>
<dbReference type="SUPFAM" id="SSF47644">
    <property type="entry name" value="Methionine synthase domain"/>
    <property type="match status" value="1"/>
</dbReference>
<keyword evidence="2" id="KW-0170">Cobalt</keyword>
<proteinExistence type="predicted"/>
<dbReference type="GO" id="GO:0046653">
    <property type="term" value="P:tetrahydrofolate metabolic process"/>
    <property type="evidence" value="ECO:0007669"/>
    <property type="project" value="TreeGrafter"/>
</dbReference>
<dbReference type="EMBL" id="JACHXK010000001">
    <property type="protein sequence ID" value="MBB3108596.1"/>
    <property type="molecule type" value="Genomic_DNA"/>
</dbReference>
<evidence type="ECO:0000256" key="2">
    <source>
        <dbReference type="ARBA" id="ARBA00023285"/>
    </source>
</evidence>
<dbReference type="Gene3D" id="3.40.50.280">
    <property type="entry name" value="Cobalamin-binding domain"/>
    <property type="match status" value="1"/>
</dbReference>
<dbReference type="InterPro" id="IPR036594">
    <property type="entry name" value="Meth_synthase_dom"/>
</dbReference>
<keyword evidence="5" id="KW-1185">Reference proteome</keyword>
<dbReference type="AlphaFoldDB" id="A0A7W5FKY2"/>
<dbReference type="PANTHER" id="PTHR45833">
    <property type="entry name" value="METHIONINE SYNTHASE"/>
    <property type="match status" value="1"/>
</dbReference>
<evidence type="ECO:0000313" key="4">
    <source>
        <dbReference type="EMBL" id="MBB3108596.1"/>
    </source>
</evidence>
<dbReference type="GO" id="GO:0005829">
    <property type="term" value="C:cytosol"/>
    <property type="evidence" value="ECO:0007669"/>
    <property type="project" value="TreeGrafter"/>
</dbReference>
<dbReference type="InterPro" id="IPR050554">
    <property type="entry name" value="Met_Synthase/Corrinoid"/>
</dbReference>
<dbReference type="Proteomes" id="UP000570361">
    <property type="component" value="Unassembled WGS sequence"/>
</dbReference>
<dbReference type="Pfam" id="PF02310">
    <property type="entry name" value="B12-binding"/>
    <property type="match status" value="1"/>
</dbReference>
<organism evidence="4 5">
    <name type="scientific">Paenibacillus phyllosphaerae</name>
    <dbReference type="NCBI Taxonomy" id="274593"/>
    <lineage>
        <taxon>Bacteria</taxon>
        <taxon>Bacillati</taxon>
        <taxon>Bacillota</taxon>
        <taxon>Bacilli</taxon>
        <taxon>Bacillales</taxon>
        <taxon>Paenibacillaceae</taxon>
        <taxon>Paenibacillus</taxon>
    </lineage>
</organism>
<name>A0A7W5FKY2_9BACL</name>
<sequence length="219" mass="24965">MQLSVEEFAELLVSGSHSAAMERIVRYRVNGMNNLFLCEQLIMPAMRYIGDLWENNLVSVADEHLASGVCDWLLDKLEPMLPSVSSQPNRAMLFCVEGEMHDLGLKMCASLFREYNWDVRFYGSNMPLEYAMTSSMSWKPDVIAISFTMEDQIMQVKSYVEALEQQLHGPTIMVGSRLLDTYDLRPYVSPNTELIPNLVDLSSWLARYTTLSSELQELG</sequence>
<keyword evidence="1" id="KW-0479">Metal-binding</keyword>
<dbReference type="Pfam" id="PF02607">
    <property type="entry name" value="B12-binding_2"/>
    <property type="match status" value="1"/>
</dbReference>
<protein>
    <submittedName>
        <fullName evidence="4">Methanogenic corrinoid protein MtbC1</fullName>
    </submittedName>
</protein>